<sequence length="186" mass="19506">MEPELSTQKAPGALARIDAGLARAELALAARLTGALALVLAAAAVARSLGAPLIWADEAAVGLMCWAAFAGASAALAQGAHVSVSILESKLSPRAGWWRALAETLILAALLGWLASVIWRWLDPAGLWQAGSGQRLAETAFNFVWVEPTVTLGLRKIWLWSVLPLFCLGAGVHLAARLARLAEAAR</sequence>
<dbReference type="Proteomes" id="UP000609121">
    <property type="component" value="Unassembled WGS sequence"/>
</dbReference>
<reference evidence="11" key="1">
    <citation type="submission" date="2020-09" db="EMBL/GenBank/DDBJ databases">
        <title>A novel bacterium of genus Mangrovicoccus, isolated from South China Sea.</title>
        <authorList>
            <person name="Huang H."/>
            <person name="Mo K."/>
            <person name="Hu Y."/>
        </authorList>
    </citation>
    <scope>NUCLEOTIDE SEQUENCE</scope>
    <source>
        <strain evidence="11">HB182678</strain>
    </source>
</reference>
<name>A0A8J6YWU8_9RHOB</name>
<comment type="subcellular location">
    <subcellularLocation>
        <location evidence="1 9">Cell inner membrane</location>
        <topology evidence="1 9">Multi-pass membrane protein</topology>
    </subcellularLocation>
</comment>
<accession>A0A8J6YWU8</accession>
<proteinExistence type="inferred from homology"/>
<evidence type="ECO:0000256" key="4">
    <source>
        <dbReference type="ARBA" id="ARBA00022519"/>
    </source>
</evidence>
<evidence type="ECO:0000313" key="11">
    <source>
        <dbReference type="EMBL" id="MBE3637266.1"/>
    </source>
</evidence>
<keyword evidence="2 9" id="KW-0813">Transport</keyword>
<evidence type="ECO:0000259" key="10">
    <source>
        <dbReference type="Pfam" id="PF04290"/>
    </source>
</evidence>
<comment type="similarity">
    <text evidence="8 9">Belongs to the TRAP transporter small permease family.</text>
</comment>
<dbReference type="PANTHER" id="PTHR35011">
    <property type="entry name" value="2,3-DIKETO-L-GULONATE TRAP TRANSPORTER SMALL PERMEASE PROTEIN YIAM"/>
    <property type="match status" value="1"/>
</dbReference>
<dbReference type="PANTHER" id="PTHR35011:SF2">
    <property type="entry name" value="2,3-DIKETO-L-GULONATE TRAP TRANSPORTER SMALL PERMEASE PROTEIN YIAM"/>
    <property type="match status" value="1"/>
</dbReference>
<feature type="domain" description="Tripartite ATP-independent periplasmic transporters DctQ component" evidence="10">
    <location>
        <begin position="37"/>
        <end position="182"/>
    </location>
</feature>
<dbReference type="InterPro" id="IPR007387">
    <property type="entry name" value="TRAP_DctQ"/>
</dbReference>
<evidence type="ECO:0000256" key="9">
    <source>
        <dbReference type="RuleBase" id="RU369079"/>
    </source>
</evidence>
<keyword evidence="6 9" id="KW-1133">Transmembrane helix</keyword>
<evidence type="ECO:0000256" key="8">
    <source>
        <dbReference type="ARBA" id="ARBA00038436"/>
    </source>
</evidence>
<evidence type="ECO:0000313" key="12">
    <source>
        <dbReference type="Proteomes" id="UP000609121"/>
    </source>
</evidence>
<keyword evidence="7 9" id="KW-0472">Membrane</keyword>
<evidence type="ECO:0000256" key="2">
    <source>
        <dbReference type="ARBA" id="ARBA00022448"/>
    </source>
</evidence>
<keyword evidence="4 9" id="KW-0997">Cell inner membrane</keyword>
<dbReference type="GO" id="GO:0015740">
    <property type="term" value="P:C4-dicarboxylate transport"/>
    <property type="evidence" value="ECO:0007669"/>
    <property type="project" value="TreeGrafter"/>
</dbReference>
<dbReference type="EMBL" id="JACVXA010000007">
    <property type="protein sequence ID" value="MBE3637266.1"/>
    <property type="molecule type" value="Genomic_DNA"/>
</dbReference>
<keyword evidence="3" id="KW-1003">Cell membrane</keyword>
<evidence type="ECO:0000256" key="7">
    <source>
        <dbReference type="ARBA" id="ARBA00023136"/>
    </source>
</evidence>
<comment type="function">
    <text evidence="9">Part of the tripartite ATP-independent periplasmic (TRAP) transport system.</text>
</comment>
<dbReference type="InterPro" id="IPR055348">
    <property type="entry name" value="DctQ"/>
</dbReference>
<dbReference type="AlphaFoldDB" id="A0A8J6YWU8"/>
<evidence type="ECO:0000256" key="6">
    <source>
        <dbReference type="ARBA" id="ARBA00022989"/>
    </source>
</evidence>
<feature type="transmembrane region" description="Helical" evidence="9">
    <location>
        <begin position="100"/>
        <end position="122"/>
    </location>
</feature>
<evidence type="ECO:0000256" key="3">
    <source>
        <dbReference type="ARBA" id="ARBA00022475"/>
    </source>
</evidence>
<organism evidence="11 12">
    <name type="scientific">Mangrovicoccus algicola</name>
    <dbReference type="NCBI Taxonomy" id="2771008"/>
    <lineage>
        <taxon>Bacteria</taxon>
        <taxon>Pseudomonadati</taxon>
        <taxon>Pseudomonadota</taxon>
        <taxon>Alphaproteobacteria</taxon>
        <taxon>Rhodobacterales</taxon>
        <taxon>Paracoccaceae</taxon>
        <taxon>Mangrovicoccus</taxon>
    </lineage>
</organism>
<feature type="transmembrane region" description="Helical" evidence="9">
    <location>
        <begin position="157"/>
        <end position="176"/>
    </location>
</feature>
<dbReference type="GO" id="GO:0005886">
    <property type="term" value="C:plasma membrane"/>
    <property type="evidence" value="ECO:0007669"/>
    <property type="project" value="UniProtKB-SubCell"/>
</dbReference>
<comment type="caution">
    <text evidence="11">The sequence shown here is derived from an EMBL/GenBank/DDBJ whole genome shotgun (WGS) entry which is preliminary data.</text>
</comment>
<keyword evidence="5 9" id="KW-0812">Transmembrane</keyword>
<dbReference type="GO" id="GO:0022857">
    <property type="term" value="F:transmembrane transporter activity"/>
    <property type="evidence" value="ECO:0007669"/>
    <property type="project" value="UniProtKB-UniRule"/>
</dbReference>
<protein>
    <recommendedName>
        <fullName evidence="9">TRAP transporter small permease protein</fullName>
    </recommendedName>
</protein>
<dbReference type="Pfam" id="PF04290">
    <property type="entry name" value="DctQ"/>
    <property type="match status" value="1"/>
</dbReference>
<comment type="subunit">
    <text evidence="9">The complex comprises the extracytoplasmic solute receptor protein and the two transmembrane proteins.</text>
</comment>
<dbReference type="RefSeq" id="WP_193179666.1">
    <property type="nucleotide sequence ID" value="NZ_JACVXA010000007.1"/>
</dbReference>
<keyword evidence="12" id="KW-1185">Reference proteome</keyword>
<evidence type="ECO:0000256" key="5">
    <source>
        <dbReference type="ARBA" id="ARBA00022692"/>
    </source>
</evidence>
<feature type="transmembrane region" description="Helical" evidence="9">
    <location>
        <begin position="26"/>
        <end position="47"/>
    </location>
</feature>
<feature type="transmembrane region" description="Helical" evidence="9">
    <location>
        <begin position="59"/>
        <end position="79"/>
    </location>
</feature>
<evidence type="ECO:0000256" key="1">
    <source>
        <dbReference type="ARBA" id="ARBA00004429"/>
    </source>
</evidence>
<gene>
    <name evidence="11" type="ORF">ICN82_03505</name>
</gene>